<dbReference type="InterPro" id="IPR039426">
    <property type="entry name" value="TonB-dep_rcpt-like"/>
</dbReference>
<keyword evidence="4" id="KW-0410">Iron transport</keyword>
<dbReference type="Proteomes" id="UP000037660">
    <property type="component" value="Unassembled WGS sequence"/>
</dbReference>
<dbReference type="AlphaFoldDB" id="A0A0K8P6B9"/>
<keyword evidence="17" id="KW-1185">Reference proteome</keyword>
<evidence type="ECO:0000256" key="10">
    <source>
        <dbReference type="ARBA" id="ARBA00023237"/>
    </source>
</evidence>
<evidence type="ECO:0000256" key="1">
    <source>
        <dbReference type="ARBA" id="ARBA00004571"/>
    </source>
</evidence>
<keyword evidence="8 12" id="KW-0798">TonB box</keyword>
<keyword evidence="9 11" id="KW-0472">Membrane</keyword>
<evidence type="ECO:0000256" key="3">
    <source>
        <dbReference type="ARBA" id="ARBA00022452"/>
    </source>
</evidence>
<keyword evidence="16" id="KW-0675">Receptor</keyword>
<dbReference type="PROSITE" id="PS52016">
    <property type="entry name" value="TONB_DEPENDENT_REC_3"/>
    <property type="match status" value="1"/>
</dbReference>
<keyword evidence="2 11" id="KW-0813">Transport</keyword>
<comment type="similarity">
    <text evidence="11 12">Belongs to the TonB-dependent receptor family.</text>
</comment>
<keyword evidence="10 11" id="KW-0998">Cell outer membrane</keyword>
<dbReference type="PANTHER" id="PTHR32552:SF81">
    <property type="entry name" value="TONB-DEPENDENT OUTER MEMBRANE RECEPTOR"/>
    <property type="match status" value="1"/>
</dbReference>
<evidence type="ECO:0000259" key="14">
    <source>
        <dbReference type="Pfam" id="PF00593"/>
    </source>
</evidence>
<dbReference type="Gene3D" id="2.40.170.20">
    <property type="entry name" value="TonB-dependent receptor, beta-barrel domain"/>
    <property type="match status" value="1"/>
</dbReference>
<keyword evidence="7" id="KW-0406">Ion transport</keyword>
<feature type="domain" description="TonB-dependent receptor-like beta-barrel" evidence="14">
    <location>
        <begin position="303"/>
        <end position="696"/>
    </location>
</feature>
<sequence length="766" mass="81963">MHLDGAFPSEPVPAGAPAGARRRPGARAAAAALAALAAAAQAQDTRPAPPATPGTLERVTVTAERRSEDIKDVPSAVSTLSGEKLDVINSGGQDVRMLSGRVPSLNIESSFGRAFPRFYIRGYGNTDFRSNASQPVSLVYDDVVQENPILKGFPVFDLARIEVLAGPQGTLFGRNTPAGVVKFDSVKPSKQLDAYGSLAVGSLQTINVEGAGNVQLGEALSARIAGQVQHRKDWVTNARPDGVAVPTDRLEGYDDRALRLQAAWTPSRDLQALFNLHHRNLDGSARLFRANIIRKGSNDLVPGFDEKRISTDGRNHQELENTGGSARLRWSLGSVTLYSITGFETVDAYSRGDIDGGYGAAFLPTGGGPGLIPFPSETAGGIRDHRQISQEFRAESNGSGPLGWQGGVYLFDETYTIDSFDYDTLGGGGQSAYSYATQKNKAWAVFGSLNYAVSPRLKLRGGLRYTNDRKDFATTVVQGTVVTSNGLTARTKDAKLSWDASGSWALDRELNAYARVATGFRGSSIQSASAFGAQTQAGPETTTSYELGLKGDLLDKRARVSLSVFSYDVKNLQLTAVGGAANVTQLINAKKATGRGVELNLDAYLGERLLVTLGASVNDTAIKDPTLAVAGCAQCTVTDPAVTIGGATYYRIDGNPLPQAPKYTLNLTARYGVPAGPGAEWFVYTDWVWRSKVNFFLYESIEFTGKPLTEGGLRLGYSWANGKYEAALYGRNITNQIRAVGGIDFNNLTGFINEPRMIGAQFKAVF</sequence>
<dbReference type="SUPFAM" id="SSF56935">
    <property type="entry name" value="Porins"/>
    <property type="match status" value="1"/>
</dbReference>
<dbReference type="GO" id="GO:0006826">
    <property type="term" value="P:iron ion transport"/>
    <property type="evidence" value="ECO:0007669"/>
    <property type="project" value="UniProtKB-KW"/>
</dbReference>
<dbReference type="Pfam" id="PF00593">
    <property type="entry name" value="TonB_dep_Rec_b-barrel"/>
    <property type="match status" value="1"/>
</dbReference>
<reference evidence="17" key="1">
    <citation type="submission" date="2015-07" db="EMBL/GenBank/DDBJ databases">
        <title>Discovery of a poly(ethylene terephthalate assimilation.</title>
        <authorList>
            <person name="Yoshida S."/>
            <person name="Hiraga K."/>
            <person name="Takehana T."/>
            <person name="Taniguchi I."/>
            <person name="Yamaji H."/>
            <person name="Maeda Y."/>
            <person name="Toyohara K."/>
            <person name="Miyamoto K."/>
            <person name="Kimura Y."/>
            <person name="Oda K."/>
        </authorList>
    </citation>
    <scope>NUCLEOTIDE SEQUENCE [LARGE SCALE GENOMIC DNA]</scope>
    <source>
        <strain evidence="17">NBRC 110686 / TISTR 2288 / 201-F6</strain>
    </source>
</reference>
<keyword evidence="3 11" id="KW-1134">Transmembrane beta strand</keyword>
<feature type="domain" description="TonB-dependent receptor plug" evidence="15">
    <location>
        <begin position="70"/>
        <end position="180"/>
    </location>
</feature>
<evidence type="ECO:0000256" key="8">
    <source>
        <dbReference type="ARBA" id="ARBA00023077"/>
    </source>
</evidence>
<name>A0A0K8P6B9_PISS1</name>
<dbReference type="OrthoDB" id="8538693at2"/>
<comment type="subcellular location">
    <subcellularLocation>
        <location evidence="1 11">Cell outer membrane</location>
        <topology evidence="1 11">Multi-pass membrane protein</topology>
    </subcellularLocation>
</comment>
<proteinExistence type="inferred from homology"/>
<feature type="region of interest" description="Disordered" evidence="13">
    <location>
        <begin position="1"/>
        <end position="25"/>
    </location>
</feature>
<evidence type="ECO:0000256" key="2">
    <source>
        <dbReference type="ARBA" id="ARBA00022448"/>
    </source>
</evidence>
<dbReference type="GO" id="GO:0009279">
    <property type="term" value="C:cell outer membrane"/>
    <property type="evidence" value="ECO:0007669"/>
    <property type="project" value="UniProtKB-SubCell"/>
</dbReference>
<dbReference type="InterPro" id="IPR000531">
    <property type="entry name" value="Beta-barrel_TonB"/>
</dbReference>
<evidence type="ECO:0000313" key="17">
    <source>
        <dbReference type="Proteomes" id="UP000037660"/>
    </source>
</evidence>
<keyword evidence="5 11" id="KW-0812">Transmembrane</keyword>
<evidence type="ECO:0000256" key="13">
    <source>
        <dbReference type="SAM" id="MobiDB-lite"/>
    </source>
</evidence>
<gene>
    <name evidence="16" type="ORF">ISF6_4432</name>
</gene>
<dbReference type="InterPro" id="IPR036942">
    <property type="entry name" value="Beta-barrel_TonB_sf"/>
</dbReference>
<evidence type="ECO:0000256" key="5">
    <source>
        <dbReference type="ARBA" id="ARBA00022692"/>
    </source>
</evidence>
<evidence type="ECO:0000256" key="11">
    <source>
        <dbReference type="PROSITE-ProRule" id="PRU01360"/>
    </source>
</evidence>
<organism evidence="16 17">
    <name type="scientific">Piscinibacter sakaiensis</name>
    <name type="common">Ideonella sakaiensis</name>
    <dbReference type="NCBI Taxonomy" id="1547922"/>
    <lineage>
        <taxon>Bacteria</taxon>
        <taxon>Pseudomonadati</taxon>
        <taxon>Pseudomonadota</taxon>
        <taxon>Betaproteobacteria</taxon>
        <taxon>Burkholderiales</taxon>
        <taxon>Sphaerotilaceae</taxon>
        <taxon>Piscinibacter</taxon>
    </lineage>
</organism>
<evidence type="ECO:0000259" key="15">
    <source>
        <dbReference type="Pfam" id="PF07715"/>
    </source>
</evidence>
<accession>A0A0K8P6B9</accession>
<dbReference type="InterPro" id="IPR012910">
    <property type="entry name" value="Plug_dom"/>
</dbReference>
<dbReference type="EMBL" id="BBYR01000069">
    <property type="protein sequence ID" value="GAP38238.1"/>
    <property type="molecule type" value="Genomic_DNA"/>
</dbReference>
<dbReference type="Pfam" id="PF07715">
    <property type="entry name" value="Plug"/>
    <property type="match status" value="1"/>
</dbReference>
<evidence type="ECO:0000256" key="4">
    <source>
        <dbReference type="ARBA" id="ARBA00022496"/>
    </source>
</evidence>
<keyword evidence="6" id="KW-0408">Iron</keyword>
<evidence type="ECO:0000313" key="16">
    <source>
        <dbReference type="EMBL" id="GAP38238.1"/>
    </source>
</evidence>
<evidence type="ECO:0000256" key="6">
    <source>
        <dbReference type="ARBA" id="ARBA00023004"/>
    </source>
</evidence>
<comment type="caution">
    <text evidence="16">The sequence shown here is derived from an EMBL/GenBank/DDBJ whole genome shotgun (WGS) entry which is preliminary data.</text>
</comment>
<evidence type="ECO:0000256" key="12">
    <source>
        <dbReference type="RuleBase" id="RU003357"/>
    </source>
</evidence>
<evidence type="ECO:0000256" key="9">
    <source>
        <dbReference type="ARBA" id="ARBA00023136"/>
    </source>
</evidence>
<protein>
    <submittedName>
        <fullName evidence="16">TonB-dependent receptor</fullName>
    </submittedName>
</protein>
<reference evidence="16 17" key="2">
    <citation type="journal article" date="2016" name="Science">
        <title>A bacterium that degrades and assimilates poly(ethylene terephthalate).</title>
        <authorList>
            <person name="Yoshida S."/>
            <person name="Hiraga K."/>
            <person name="Takehana T."/>
            <person name="Taniguchi I."/>
            <person name="Yamaji H."/>
            <person name="Maeda Y."/>
            <person name="Toyohara K."/>
            <person name="Miyamoto K."/>
            <person name="Kimura Y."/>
            <person name="Oda K."/>
        </authorList>
    </citation>
    <scope>NUCLEOTIDE SEQUENCE [LARGE SCALE GENOMIC DNA]</scope>
    <source>
        <strain evidence="17">NBRC 110686 / TISTR 2288 / 201-F6</strain>
    </source>
</reference>
<dbReference type="STRING" id="1547922.ISF6_4432"/>
<evidence type="ECO:0000256" key="7">
    <source>
        <dbReference type="ARBA" id="ARBA00023065"/>
    </source>
</evidence>
<dbReference type="PANTHER" id="PTHR32552">
    <property type="entry name" value="FERRICHROME IRON RECEPTOR-RELATED"/>
    <property type="match status" value="1"/>
</dbReference>